<organism evidence="2 3">
    <name type="scientific">Cucumis melo var. makuwa</name>
    <name type="common">Oriental melon</name>
    <dbReference type="NCBI Taxonomy" id="1194695"/>
    <lineage>
        <taxon>Eukaryota</taxon>
        <taxon>Viridiplantae</taxon>
        <taxon>Streptophyta</taxon>
        <taxon>Embryophyta</taxon>
        <taxon>Tracheophyta</taxon>
        <taxon>Spermatophyta</taxon>
        <taxon>Magnoliopsida</taxon>
        <taxon>eudicotyledons</taxon>
        <taxon>Gunneridae</taxon>
        <taxon>Pentapetalae</taxon>
        <taxon>rosids</taxon>
        <taxon>fabids</taxon>
        <taxon>Cucurbitales</taxon>
        <taxon>Cucurbitaceae</taxon>
        <taxon>Benincaseae</taxon>
        <taxon>Cucumis</taxon>
    </lineage>
</organism>
<evidence type="ECO:0000256" key="1">
    <source>
        <dbReference type="SAM" id="MobiDB-lite"/>
    </source>
</evidence>
<accession>A0A5D3DD90</accession>
<dbReference type="EMBL" id="SSTD01005647">
    <property type="protein sequence ID" value="TYK21495.1"/>
    <property type="molecule type" value="Genomic_DNA"/>
</dbReference>
<evidence type="ECO:0000313" key="3">
    <source>
        <dbReference type="Proteomes" id="UP000321947"/>
    </source>
</evidence>
<dbReference type="AlphaFoldDB" id="A0A5D3DD90"/>
<protein>
    <submittedName>
        <fullName evidence="2">Uncharacterized protein</fullName>
    </submittedName>
</protein>
<gene>
    <name evidence="2" type="ORF">E5676_scaffold305G00320</name>
</gene>
<proteinExistence type="predicted"/>
<sequence length="181" mass="19686">MSDRFYQGGGSDNKARPSPTRSWIADGGVTSPNDEGVRSVLPVSDHSYQGGGSDDKSPIVSSKSWIDDGRITYTNDEGDSVVSDPTSIRGWSGFCHQIHHTGRSDRAPLSFGDMTPPSTIQLLLGDDRAFSIRSTSLAEAIGHLRHLERSNQVPSSFGEVTPLSARKLPTSKVDYRRLKLL</sequence>
<evidence type="ECO:0000313" key="2">
    <source>
        <dbReference type="EMBL" id="TYK21495.1"/>
    </source>
</evidence>
<comment type="caution">
    <text evidence="2">The sequence shown here is derived from an EMBL/GenBank/DDBJ whole genome shotgun (WGS) entry which is preliminary data.</text>
</comment>
<reference evidence="2 3" key="1">
    <citation type="submission" date="2019-08" db="EMBL/GenBank/DDBJ databases">
        <title>Draft genome sequences of two oriental melons (Cucumis melo L. var makuwa).</title>
        <authorList>
            <person name="Kwon S.-Y."/>
        </authorList>
    </citation>
    <scope>NUCLEOTIDE SEQUENCE [LARGE SCALE GENOMIC DNA]</scope>
    <source>
        <strain evidence="3">cv. Chang Bougi</strain>
        <tissue evidence="2">Leaf</tissue>
    </source>
</reference>
<name>A0A5D3DD90_CUCMM</name>
<feature type="region of interest" description="Disordered" evidence="1">
    <location>
        <begin position="1"/>
        <end position="61"/>
    </location>
</feature>
<dbReference type="Proteomes" id="UP000321947">
    <property type="component" value="Unassembled WGS sequence"/>
</dbReference>